<dbReference type="EMBL" id="JAVYJV010000070">
    <property type="protein sequence ID" value="KAK4336974.1"/>
    <property type="molecule type" value="Genomic_DNA"/>
</dbReference>
<sequence length="769" mass="87386">MMMDNMSSLNNNLTNQLAPQFMKQVSNQPPLSRSNNQMSMNVNVPMIPGQNFGNDVNTNAGVDPTFIALLDKLVTELDTLLQQFVQIMQPNTLTNSMHSIIEYVVATRNNPNDVVNTIALIQKVIDVLNQLVICVDNSVSTESNLLIRARDLYIVILKGLNEIKTYGSQWVTRQVTRIVLDRILTTGSNTPPLPDELFDTLLRSGLINIPYLDHHLVSLFESTSNPIALAFTLQFVKMYGHTGIHESEIPNIITALVKLSKSCTTNPLSVEIEQILDGFRSNNSVFTNNLTLNQSDINFQVMQSTMNHQSNVEADSCEFLEKTEKLLREWINLYNSPTNLDKVFTLYVQSMNHQGILKTDDSITRFFRLSTELCVNLCYRFLRTQFVKTQSVVDMHTKCFYTLDAFANLIVMLVKHSGSNTGAATESTAKLNLLNKVLNIIVTVAIQDQEIRGNNFQHLPYFRIFFILFMELTLGPNNFCQQNITSLQHHLGFGMIQNQIENPFFETIQFQVLNAFCQTLRALRPNKVPSFAFAWLDFIAHRTFMEKCLNGITPCKGWPHYAQLLIELIKFEAPFLRNVKLPKSVEFLYRGTLKVFLVLLHDFPEFLCEYCYELCDAIPSNAIQMRNLVLSAFPRNMRLPDPFTPTMNIDTLPEIIQPPKGNTSTLNILATVPFKKDLDSYIRSRSPVTFLSDLRGYLQQPASQQQTETNKYNVPLMNALVLYVGQSAIESISPRFINITTIAHSSHMDIFQNLAVDLDTEGKILNLNN</sequence>
<accession>A0AAE1QNF3</accession>
<comment type="caution">
    <text evidence="3">The sequence shown here is derived from an EMBL/GenBank/DDBJ whole genome shotgun (WGS) entry which is preliminary data.</text>
</comment>
<dbReference type="GO" id="GO:0000932">
    <property type="term" value="C:P-body"/>
    <property type="evidence" value="ECO:0007669"/>
    <property type="project" value="TreeGrafter"/>
</dbReference>
<dbReference type="GO" id="GO:0060090">
    <property type="term" value="F:molecular adaptor activity"/>
    <property type="evidence" value="ECO:0007669"/>
    <property type="project" value="TreeGrafter"/>
</dbReference>
<dbReference type="CDD" id="cd20710">
    <property type="entry name" value="NOT1_connector"/>
    <property type="match status" value="1"/>
</dbReference>
<organism evidence="3 4">
    <name type="scientific">Anisodus tanguticus</name>
    <dbReference type="NCBI Taxonomy" id="243964"/>
    <lineage>
        <taxon>Eukaryota</taxon>
        <taxon>Viridiplantae</taxon>
        <taxon>Streptophyta</taxon>
        <taxon>Embryophyta</taxon>
        <taxon>Tracheophyta</taxon>
        <taxon>Spermatophyta</taxon>
        <taxon>Magnoliopsida</taxon>
        <taxon>eudicotyledons</taxon>
        <taxon>Gunneridae</taxon>
        <taxon>Pentapetalae</taxon>
        <taxon>asterids</taxon>
        <taxon>lamiids</taxon>
        <taxon>Solanales</taxon>
        <taxon>Solanaceae</taxon>
        <taxon>Solanoideae</taxon>
        <taxon>Hyoscyameae</taxon>
        <taxon>Anisodus</taxon>
    </lineage>
</organism>
<evidence type="ECO:0008006" key="5">
    <source>
        <dbReference type="Google" id="ProtNLM"/>
    </source>
</evidence>
<dbReference type="GO" id="GO:0030015">
    <property type="term" value="C:CCR4-NOT core complex"/>
    <property type="evidence" value="ECO:0007669"/>
    <property type="project" value="InterPro"/>
</dbReference>
<gene>
    <name evidence="3" type="ORF">RND71_044193</name>
</gene>
<evidence type="ECO:0000259" key="1">
    <source>
        <dbReference type="Pfam" id="PF04054"/>
    </source>
</evidence>
<protein>
    <recommendedName>
        <fullName evidence="5">CCR4-NOT transcription complex subunit 1</fullName>
    </recommendedName>
</protein>
<dbReference type="AlphaFoldDB" id="A0AAE1QNF3"/>
<proteinExistence type="predicted"/>
<reference evidence="3" key="1">
    <citation type="submission" date="2023-12" db="EMBL/GenBank/DDBJ databases">
        <title>Genome assembly of Anisodus tanguticus.</title>
        <authorList>
            <person name="Wang Y.-J."/>
        </authorList>
    </citation>
    <scope>NUCLEOTIDE SEQUENCE</scope>
    <source>
        <strain evidence="3">KB-2021</strain>
        <tissue evidence="3">Leaf</tissue>
    </source>
</reference>
<dbReference type="Pfam" id="PF25097">
    <property type="entry name" value="ARM_Cnot1"/>
    <property type="match status" value="1"/>
</dbReference>
<dbReference type="PANTHER" id="PTHR13162:SF8">
    <property type="entry name" value="CCR4-NOT TRANSCRIPTION COMPLEX SUBUNIT 1"/>
    <property type="match status" value="1"/>
</dbReference>
<dbReference type="InterPro" id="IPR055454">
    <property type="entry name" value="CNOT1-like_NOT1_connector"/>
</dbReference>
<dbReference type="Proteomes" id="UP001291623">
    <property type="component" value="Unassembled WGS sequence"/>
</dbReference>
<dbReference type="Gene3D" id="1.25.40.800">
    <property type="match status" value="1"/>
</dbReference>
<evidence type="ECO:0000259" key="2">
    <source>
        <dbReference type="Pfam" id="PF25097"/>
    </source>
</evidence>
<keyword evidence="4" id="KW-1185">Reference proteome</keyword>
<evidence type="ECO:0000313" key="3">
    <source>
        <dbReference type="EMBL" id="KAK4336974.1"/>
    </source>
</evidence>
<dbReference type="PANTHER" id="PTHR13162">
    <property type="entry name" value="CCR4-NOT TRANSCRIPTION COMPLEX"/>
    <property type="match status" value="1"/>
</dbReference>
<name>A0AAE1QNF3_9SOLA</name>
<dbReference type="Pfam" id="PF04054">
    <property type="entry name" value="Not1"/>
    <property type="match status" value="1"/>
</dbReference>
<evidence type="ECO:0000313" key="4">
    <source>
        <dbReference type="Proteomes" id="UP001291623"/>
    </source>
</evidence>
<feature type="domain" description="CCR4-Not complex component Not1 C-terminal" evidence="1">
    <location>
        <begin position="499"/>
        <end position="765"/>
    </location>
</feature>
<dbReference type="GO" id="GO:0017148">
    <property type="term" value="P:negative regulation of translation"/>
    <property type="evidence" value="ECO:0007669"/>
    <property type="project" value="InterPro"/>
</dbReference>
<dbReference type="Gene3D" id="1.25.40.790">
    <property type="match status" value="1"/>
</dbReference>
<dbReference type="InterPro" id="IPR040398">
    <property type="entry name" value="Not1"/>
</dbReference>
<dbReference type="InterPro" id="IPR007196">
    <property type="entry name" value="CCR4-Not_Not1_C"/>
</dbReference>
<feature type="domain" description="CCR4-NOT transcription complex subunit 1-like NOT1 connector" evidence="2">
    <location>
        <begin position="76"/>
        <end position="281"/>
    </location>
</feature>
<dbReference type="GO" id="GO:0000288">
    <property type="term" value="P:nuclear-transcribed mRNA catabolic process, deadenylation-dependent decay"/>
    <property type="evidence" value="ECO:0007669"/>
    <property type="project" value="TreeGrafter"/>
</dbReference>